<evidence type="ECO:0000313" key="1">
    <source>
        <dbReference type="EMBL" id="EDN94057.1"/>
    </source>
</evidence>
<protein>
    <submittedName>
        <fullName evidence="1">Uncharacterized protein</fullName>
    </submittedName>
</protein>
<gene>
    <name evidence="1" type="ORF">SS1G_09925</name>
</gene>
<dbReference type="GeneID" id="5485114"/>
<dbReference type="AlphaFoldDB" id="A7EX65"/>
<name>A7EX65_SCLS1</name>
<dbReference type="Proteomes" id="UP000001312">
    <property type="component" value="Unassembled WGS sequence"/>
</dbReference>
<organism evidence="1 2">
    <name type="scientific">Sclerotinia sclerotiorum (strain ATCC 18683 / 1980 / Ss-1)</name>
    <name type="common">White mold</name>
    <name type="synonym">Whetzelinia sclerotiorum</name>
    <dbReference type="NCBI Taxonomy" id="665079"/>
    <lineage>
        <taxon>Eukaryota</taxon>
        <taxon>Fungi</taxon>
        <taxon>Dikarya</taxon>
        <taxon>Ascomycota</taxon>
        <taxon>Pezizomycotina</taxon>
        <taxon>Leotiomycetes</taxon>
        <taxon>Helotiales</taxon>
        <taxon>Sclerotiniaceae</taxon>
        <taxon>Sclerotinia</taxon>
    </lineage>
</organism>
<dbReference type="EMBL" id="CH476634">
    <property type="protein sequence ID" value="EDN94057.1"/>
    <property type="molecule type" value="Genomic_DNA"/>
</dbReference>
<sequence>MVVRGGWRSGFSTNRDYGLSVHKYLTTHVEETAFEEIALTCKSTVKKPYLTMIVVHGNDIVLNKMDALRSPIRTTST</sequence>
<reference evidence="2" key="1">
    <citation type="journal article" date="2011" name="PLoS Genet.">
        <title>Genomic analysis of the necrotrophic fungal pathogens Sclerotinia sclerotiorum and Botrytis cinerea.</title>
        <authorList>
            <person name="Amselem J."/>
            <person name="Cuomo C.A."/>
            <person name="van Kan J.A."/>
            <person name="Viaud M."/>
            <person name="Benito E.P."/>
            <person name="Couloux A."/>
            <person name="Coutinho P.M."/>
            <person name="de Vries R.P."/>
            <person name="Dyer P.S."/>
            <person name="Fillinger S."/>
            <person name="Fournier E."/>
            <person name="Gout L."/>
            <person name="Hahn M."/>
            <person name="Kohn L."/>
            <person name="Lapalu N."/>
            <person name="Plummer K.M."/>
            <person name="Pradier J.M."/>
            <person name="Quevillon E."/>
            <person name="Sharon A."/>
            <person name="Simon A."/>
            <person name="ten Have A."/>
            <person name="Tudzynski B."/>
            <person name="Tudzynski P."/>
            <person name="Wincker P."/>
            <person name="Andrew M."/>
            <person name="Anthouard V."/>
            <person name="Beever R.E."/>
            <person name="Beffa R."/>
            <person name="Benoit I."/>
            <person name="Bouzid O."/>
            <person name="Brault B."/>
            <person name="Chen Z."/>
            <person name="Choquer M."/>
            <person name="Collemare J."/>
            <person name="Cotton P."/>
            <person name="Danchin E.G."/>
            <person name="Da Silva C."/>
            <person name="Gautier A."/>
            <person name="Giraud C."/>
            <person name="Giraud T."/>
            <person name="Gonzalez C."/>
            <person name="Grossetete S."/>
            <person name="Guldener U."/>
            <person name="Henrissat B."/>
            <person name="Howlett B.J."/>
            <person name="Kodira C."/>
            <person name="Kretschmer M."/>
            <person name="Lappartient A."/>
            <person name="Leroch M."/>
            <person name="Levis C."/>
            <person name="Mauceli E."/>
            <person name="Neuveglise C."/>
            <person name="Oeser B."/>
            <person name="Pearson M."/>
            <person name="Poulain J."/>
            <person name="Poussereau N."/>
            <person name="Quesneville H."/>
            <person name="Rascle C."/>
            <person name="Schumacher J."/>
            <person name="Segurens B."/>
            <person name="Sexton A."/>
            <person name="Silva E."/>
            <person name="Sirven C."/>
            <person name="Soanes D.M."/>
            <person name="Talbot N.J."/>
            <person name="Templeton M."/>
            <person name="Yandava C."/>
            <person name="Yarden O."/>
            <person name="Zeng Q."/>
            <person name="Rollins J.A."/>
            <person name="Lebrun M.H."/>
            <person name="Dickman M."/>
        </authorList>
    </citation>
    <scope>NUCLEOTIDE SEQUENCE [LARGE SCALE GENOMIC DNA]</scope>
    <source>
        <strain evidence="2">ATCC 18683 / 1980 / Ss-1</strain>
    </source>
</reference>
<keyword evidence="2" id="KW-1185">Reference proteome</keyword>
<dbReference type="KEGG" id="ssl:SS1G_09925"/>
<dbReference type="RefSeq" id="XP_001589291.1">
    <property type="nucleotide sequence ID" value="XM_001589241.1"/>
</dbReference>
<accession>A7EX65</accession>
<evidence type="ECO:0000313" key="2">
    <source>
        <dbReference type="Proteomes" id="UP000001312"/>
    </source>
</evidence>
<dbReference type="InParanoid" id="A7EX65"/>
<proteinExistence type="predicted"/>